<keyword evidence="2" id="KW-0812">Transmembrane</keyword>
<name>C5C179_BEUC1</name>
<sequence length="61" mass="5984">MATTSAHPSPVLDDSDGERPSRLGTVLPVVLSVGILAGVAALGLGAGGMLVDAALRFLGGR</sequence>
<evidence type="ECO:0000256" key="2">
    <source>
        <dbReference type="SAM" id="Phobius"/>
    </source>
</evidence>
<keyword evidence="2" id="KW-1133">Transmembrane helix</keyword>
<feature type="region of interest" description="Disordered" evidence="1">
    <location>
        <begin position="1"/>
        <end position="20"/>
    </location>
</feature>
<protein>
    <submittedName>
        <fullName evidence="3">Uncharacterized protein</fullName>
    </submittedName>
</protein>
<organism evidence="3 4">
    <name type="scientific">Beutenbergia cavernae (strain ATCC BAA-8 / DSM 12333 / CCUG 43141 / JCM 11478 / NBRC 16432 / NCIMB 13614 / HKI 0122)</name>
    <dbReference type="NCBI Taxonomy" id="471853"/>
    <lineage>
        <taxon>Bacteria</taxon>
        <taxon>Bacillati</taxon>
        <taxon>Actinomycetota</taxon>
        <taxon>Actinomycetes</taxon>
        <taxon>Micrococcales</taxon>
        <taxon>Beutenbergiaceae</taxon>
        <taxon>Beutenbergia</taxon>
    </lineage>
</organism>
<feature type="transmembrane region" description="Helical" evidence="2">
    <location>
        <begin position="29"/>
        <end position="51"/>
    </location>
</feature>
<keyword evidence="4" id="KW-1185">Reference proteome</keyword>
<dbReference type="Proteomes" id="UP000007962">
    <property type="component" value="Chromosome"/>
</dbReference>
<gene>
    <name evidence="3" type="ordered locus">Bcav_3245</name>
</gene>
<dbReference type="AlphaFoldDB" id="C5C179"/>
<proteinExistence type="predicted"/>
<dbReference type="KEGG" id="bcv:Bcav_3245"/>
<evidence type="ECO:0000313" key="3">
    <source>
        <dbReference type="EMBL" id="ACQ81489.1"/>
    </source>
</evidence>
<keyword evidence="2" id="KW-0472">Membrane</keyword>
<reference evidence="3 4" key="1">
    <citation type="journal article" date="2009" name="Stand. Genomic Sci.">
        <title>Complete genome sequence of Beutenbergia cavernae type strain (HKI 0122).</title>
        <authorList>
            <person name="Land M."/>
            <person name="Pukall R."/>
            <person name="Abt B."/>
            <person name="Goker M."/>
            <person name="Rohde M."/>
            <person name="Glavina Del Rio T."/>
            <person name="Tice H."/>
            <person name="Copeland A."/>
            <person name="Cheng J.F."/>
            <person name="Lucas S."/>
            <person name="Chen F."/>
            <person name="Nolan M."/>
            <person name="Bruce D."/>
            <person name="Goodwin L."/>
            <person name="Pitluck S."/>
            <person name="Ivanova N."/>
            <person name="Mavromatis K."/>
            <person name="Ovchinnikova G."/>
            <person name="Pati A."/>
            <person name="Chen A."/>
            <person name="Palaniappan K."/>
            <person name="Hauser L."/>
            <person name="Chang Y.J."/>
            <person name="Jefferies C.C."/>
            <person name="Saunders E."/>
            <person name="Brettin T."/>
            <person name="Detter J.C."/>
            <person name="Han C."/>
            <person name="Chain P."/>
            <person name="Bristow J."/>
            <person name="Eisen J.A."/>
            <person name="Markowitz V."/>
            <person name="Hugenholtz P."/>
            <person name="Kyrpides N.C."/>
            <person name="Klenk H.P."/>
            <person name="Lapidus A."/>
        </authorList>
    </citation>
    <scope>NUCLEOTIDE SEQUENCE [LARGE SCALE GENOMIC DNA]</scope>
    <source>
        <strain evidence="4">ATCC BAA-8 / DSM 12333 / NBRC 16432</strain>
    </source>
</reference>
<evidence type="ECO:0000256" key="1">
    <source>
        <dbReference type="SAM" id="MobiDB-lite"/>
    </source>
</evidence>
<evidence type="ECO:0000313" key="4">
    <source>
        <dbReference type="Proteomes" id="UP000007962"/>
    </source>
</evidence>
<dbReference type="RefSeq" id="WP_015883727.1">
    <property type="nucleotide sequence ID" value="NC_012669.1"/>
</dbReference>
<dbReference type="EMBL" id="CP001618">
    <property type="protein sequence ID" value="ACQ81489.1"/>
    <property type="molecule type" value="Genomic_DNA"/>
</dbReference>
<dbReference type="HOGENOM" id="CLU_2913175_0_0_11"/>
<accession>C5C179</accession>